<evidence type="ECO:0000313" key="4">
    <source>
        <dbReference type="EMBL" id="KAL2501604.1"/>
    </source>
</evidence>
<dbReference type="Pfam" id="PF03107">
    <property type="entry name" value="C1_2"/>
    <property type="match status" value="2"/>
</dbReference>
<evidence type="ECO:0000256" key="1">
    <source>
        <dbReference type="ARBA" id="ARBA00022737"/>
    </source>
</evidence>
<protein>
    <recommendedName>
        <fullName evidence="3">DC1 domain-containing protein</fullName>
    </recommendedName>
</protein>
<evidence type="ECO:0000259" key="3">
    <source>
        <dbReference type="Pfam" id="PF03107"/>
    </source>
</evidence>
<name>A0ABD1SLK3_9LAMI</name>
<organism evidence="4 5">
    <name type="scientific">Forsythia ovata</name>
    <dbReference type="NCBI Taxonomy" id="205694"/>
    <lineage>
        <taxon>Eukaryota</taxon>
        <taxon>Viridiplantae</taxon>
        <taxon>Streptophyta</taxon>
        <taxon>Embryophyta</taxon>
        <taxon>Tracheophyta</taxon>
        <taxon>Spermatophyta</taxon>
        <taxon>Magnoliopsida</taxon>
        <taxon>eudicotyledons</taxon>
        <taxon>Gunneridae</taxon>
        <taxon>Pentapetalae</taxon>
        <taxon>asterids</taxon>
        <taxon>lamiids</taxon>
        <taxon>Lamiales</taxon>
        <taxon>Oleaceae</taxon>
        <taxon>Forsythieae</taxon>
        <taxon>Forsythia</taxon>
    </lineage>
</organism>
<feature type="region of interest" description="Disordered" evidence="2">
    <location>
        <begin position="121"/>
        <end position="157"/>
    </location>
</feature>
<proteinExistence type="predicted"/>
<dbReference type="SUPFAM" id="SSF57889">
    <property type="entry name" value="Cysteine-rich domain"/>
    <property type="match status" value="1"/>
</dbReference>
<comment type="caution">
    <text evidence="4">The sequence shown here is derived from an EMBL/GenBank/DDBJ whole genome shotgun (WGS) entry which is preliminary data.</text>
</comment>
<evidence type="ECO:0000313" key="5">
    <source>
        <dbReference type="Proteomes" id="UP001604277"/>
    </source>
</evidence>
<dbReference type="Proteomes" id="UP001604277">
    <property type="component" value="Unassembled WGS sequence"/>
</dbReference>
<accession>A0ABD1SLK3</accession>
<feature type="compositionally biased region" description="Polar residues" evidence="2">
    <location>
        <begin position="121"/>
        <end position="135"/>
    </location>
</feature>
<dbReference type="InterPro" id="IPR046349">
    <property type="entry name" value="C1-like_sf"/>
</dbReference>
<feature type="domain" description="DC1" evidence="3">
    <location>
        <begin position="13"/>
        <end position="56"/>
    </location>
</feature>
<dbReference type="EMBL" id="JBFOLJ010000010">
    <property type="protein sequence ID" value="KAL2501604.1"/>
    <property type="molecule type" value="Genomic_DNA"/>
</dbReference>
<dbReference type="InterPro" id="IPR004146">
    <property type="entry name" value="DC1"/>
</dbReference>
<keyword evidence="5" id="KW-1185">Reference proteome</keyword>
<gene>
    <name evidence="4" type="ORF">Fot_35452</name>
</gene>
<evidence type="ECO:0000256" key="2">
    <source>
        <dbReference type="SAM" id="MobiDB-lite"/>
    </source>
</evidence>
<dbReference type="PANTHER" id="PTHR46288">
    <property type="entry name" value="PHORBOL-ESTER/DAG-TYPE DOMAIN-CONTAINING PROTEIN"/>
    <property type="match status" value="1"/>
</dbReference>
<feature type="domain" description="DC1" evidence="3">
    <location>
        <begin position="67"/>
        <end position="114"/>
    </location>
</feature>
<reference evidence="5" key="1">
    <citation type="submission" date="2024-07" db="EMBL/GenBank/DDBJ databases">
        <title>Two chromosome-level genome assemblies of Korean endemic species Abeliophyllum distichum and Forsythia ovata (Oleaceae).</title>
        <authorList>
            <person name="Jang H."/>
        </authorList>
    </citation>
    <scope>NUCLEOTIDE SEQUENCE [LARGE SCALE GENOMIC DNA]</scope>
</reference>
<dbReference type="PANTHER" id="PTHR46288:SF69">
    <property type="entry name" value="DC1 DOMAIN-CONTAINING PROTEIN"/>
    <property type="match status" value="1"/>
</dbReference>
<keyword evidence="1" id="KW-0677">Repeat</keyword>
<sequence length="240" mass="26325">MPQSFKHEADKNHTLSLLAAPPYPEGSFECNACGTQGTGFCYHCDKCQLDLHTVCAFLHSSVKSNAHHDHALNLCFESPYEDKAFVCDICGGSGSNHWLYRCNICEFDAHLKCAKVSVNLQPQSSTKPDSSTSGIQKKEQHQIVKSRSVPPPQIRQQPQFGVQYTPLTYPIPGYSVGPEPSSRQLHHYNTAPVLPVQEGYVQPARRNDVVQDIVERAIVGIIEGGAQQIGQALLEGALGN</sequence>
<dbReference type="AlphaFoldDB" id="A0ABD1SLK3"/>